<feature type="transmembrane region" description="Helical" evidence="1">
    <location>
        <begin position="96"/>
        <end position="114"/>
    </location>
</feature>
<proteinExistence type="predicted"/>
<organism evidence="2 3">
    <name type="scientific">Candidatus Nitrohelix vancouverensis</name>
    <dbReference type="NCBI Taxonomy" id="2705534"/>
    <lineage>
        <taxon>Bacteria</taxon>
        <taxon>Pseudomonadati</taxon>
        <taxon>Nitrospinota/Tectimicrobiota group</taxon>
        <taxon>Nitrospinota</taxon>
        <taxon>Nitrospinia</taxon>
        <taxon>Nitrospinales</taxon>
        <taxon>Nitrospinaceae</taxon>
        <taxon>Candidatus Nitrohelix</taxon>
    </lineage>
</organism>
<feature type="transmembrane region" description="Helical" evidence="1">
    <location>
        <begin position="120"/>
        <end position="138"/>
    </location>
</feature>
<evidence type="ECO:0000313" key="3">
    <source>
        <dbReference type="Proteomes" id="UP000594464"/>
    </source>
</evidence>
<dbReference type="EMBL" id="CP048620">
    <property type="protein sequence ID" value="QPJ65341.1"/>
    <property type="molecule type" value="Genomic_DNA"/>
</dbReference>
<keyword evidence="1" id="KW-1133">Transmembrane helix</keyword>
<feature type="transmembrane region" description="Helical" evidence="1">
    <location>
        <begin position="515"/>
        <end position="536"/>
    </location>
</feature>
<gene>
    <name evidence="2" type="ORF">G3M78_08030</name>
</gene>
<evidence type="ECO:0000256" key="1">
    <source>
        <dbReference type="SAM" id="Phobius"/>
    </source>
</evidence>
<dbReference type="AlphaFoldDB" id="A0A7T0G3K2"/>
<feature type="transmembrane region" description="Helical" evidence="1">
    <location>
        <begin position="228"/>
        <end position="246"/>
    </location>
</feature>
<dbReference type="Pfam" id="PF09586">
    <property type="entry name" value="YfhO"/>
    <property type="match status" value="1"/>
</dbReference>
<feature type="transmembrane region" description="Helical" evidence="1">
    <location>
        <begin position="344"/>
        <end position="365"/>
    </location>
</feature>
<dbReference type="KEGG" id="nva:G3M78_08030"/>
<feature type="transmembrane region" description="Helical" evidence="1">
    <location>
        <begin position="258"/>
        <end position="278"/>
    </location>
</feature>
<feature type="transmembrane region" description="Helical" evidence="1">
    <location>
        <begin position="407"/>
        <end position="429"/>
    </location>
</feature>
<feature type="transmembrane region" description="Helical" evidence="1">
    <location>
        <begin position="488"/>
        <end position="508"/>
    </location>
</feature>
<evidence type="ECO:0000313" key="2">
    <source>
        <dbReference type="EMBL" id="QPJ65341.1"/>
    </source>
</evidence>
<dbReference type="Proteomes" id="UP000594464">
    <property type="component" value="Chromosome"/>
</dbReference>
<feature type="transmembrane region" description="Helical" evidence="1">
    <location>
        <begin position="73"/>
        <end position="89"/>
    </location>
</feature>
<dbReference type="InterPro" id="IPR018580">
    <property type="entry name" value="Uncharacterised_YfhO"/>
</dbReference>
<name>A0A7T0G3K2_9BACT</name>
<protein>
    <submittedName>
        <fullName evidence="2">YfhO family protein</fullName>
    </submittedName>
</protein>
<keyword evidence="1" id="KW-0812">Transmembrane</keyword>
<feature type="transmembrane region" description="Helical" evidence="1">
    <location>
        <begin position="377"/>
        <end position="401"/>
    </location>
</feature>
<feature type="transmembrane region" description="Helical" evidence="1">
    <location>
        <begin position="449"/>
        <end position="468"/>
    </location>
</feature>
<reference evidence="3" key="1">
    <citation type="submission" date="2020-02" db="EMBL/GenBank/DDBJ databases">
        <title>Genomic and physiological characterization of two novel Nitrospinaceae genera.</title>
        <authorList>
            <person name="Mueller A.J."/>
            <person name="Jung M.-Y."/>
            <person name="Strachan C.R."/>
            <person name="Herbold C.W."/>
            <person name="Kirkegaard R.H."/>
            <person name="Daims H."/>
        </authorList>
    </citation>
    <scope>NUCLEOTIDE SEQUENCE [LARGE SCALE GENOMIC DNA]</scope>
</reference>
<sequence length="979" mass="113030">MTHDSIFWYGNFNYYLLSLANGELPLWDPYSFSGTAFYPSYNVLSLLDPTVTLMVPLIWIFDASALDVYHWNHLLRLFIYYWGIYLLACHISENRWAALLGATFTLFVIGSNSLRQHGVWLSAIYFPFIFLFLLKLFSPRTRSEHKGWLFISLCYVTGISLYNHIPSYLFIVLFLLLAYYFSISQKRMLLRKFPVPDLSHRIIFILKIAGFIAGFFVVGIIPLKNLSYILLILGLIAVLFAIPFYGNRSFLKILNAIGWVKGSLGVVMLLILSGPFFYTLGRLVSSDSEDFGYLRVDVYNAYDLMVHISNSSLFQPKQHFFAAGDYLISALFPFADIRYFMGMYTQWEVVLLLGLVPLILIVCLFKQSQSPYKNLILYLVIALICIMATPSFLYDAILQYFPGYKTIRVPLIFLGYFYVFWTVLLALIVKETFILYESSQTLKDRTLPVLACVFVLHCVLLFLYANNLPSDQSTESILKYKNWVEENLVSNVWLLILAYASVSLFIAYSRKSVRLLCGLGMCLLTLFQVFELIQLYRFFATQPAHYSAEGAYHKRRDFKYSPVRVPSAPRLGTFWAYQAPMFRIPTAGPLYQKDYMIVNKRSFDFIRWVPVENQRVLSGIGAQRFGFFDDITIVPNSMEALKQIANMTPDELGKLAIIERSMADTLTAEQTLNYKTLPPPPPLPELANLYNQLTRLYTKKLQIGFKNWPPDKEIVQQDADPAEIGRNPIPSKSENGRIFLPTHNRDFDLNWPWDDEHLGYFQGYINHLDSSRFSLAYFAHAFLPVSSEPESENRFCFSNKYNDGTIPNSNEEPSPYSPQPNLCAVDKRDNEISISNKLWFISYIKEINFFKENQKEKENLWIISLDPETTTPDASPYARDEPTQVTDFGPNYIKFEINNSKGGLFYYADAYSKDWKAWVDGEPMPVLRANFNYKAVYLEEGSHTLEFKFKPTLFIYIVCIFMMTSIVGLIIPARSLMRK</sequence>
<keyword evidence="1" id="KW-0472">Membrane</keyword>
<feature type="transmembrane region" description="Helical" evidence="1">
    <location>
        <begin position="204"/>
        <end position="222"/>
    </location>
</feature>
<feature type="transmembrane region" description="Helical" evidence="1">
    <location>
        <begin position="953"/>
        <end position="973"/>
    </location>
</feature>
<feature type="transmembrane region" description="Helical" evidence="1">
    <location>
        <begin position="168"/>
        <end position="183"/>
    </location>
</feature>
<accession>A0A7T0G3K2</accession>
<feature type="transmembrane region" description="Helical" evidence="1">
    <location>
        <begin position="41"/>
        <end position="61"/>
    </location>
</feature>